<dbReference type="Gene3D" id="3.80.10.10">
    <property type="entry name" value="Ribonuclease Inhibitor"/>
    <property type="match status" value="1"/>
</dbReference>
<dbReference type="InterPro" id="IPR001611">
    <property type="entry name" value="Leu-rich_rpt"/>
</dbReference>
<accession>A0A485L456</accession>
<dbReference type="AlphaFoldDB" id="A0A485L456"/>
<evidence type="ECO:0000313" key="6">
    <source>
        <dbReference type="EMBL" id="VFT92539.1"/>
    </source>
</evidence>
<dbReference type="Pfam" id="PF13516">
    <property type="entry name" value="LRR_6"/>
    <property type="match status" value="2"/>
</dbReference>
<dbReference type="InterPro" id="IPR032675">
    <property type="entry name" value="LRR_dom_sf"/>
</dbReference>
<dbReference type="OrthoDB" id="88236at2759"/>
<reference evidence="6 8" key="1">
    <citation type="submission" date="2019-03" db="EMBL/GenBank/DDBJ databases">
        <authorList>
            <person name="Gaulin E."/>
            <person name="Dumas B."/>
        </authorList>
    </citation>
    <scope>NUCLEOTIDE SEQUENCE [LARGE SCALE GENOMIC DNA]</scope>
    <source>
        <strain evidence="6">CBS 568.67</strain>
    </source>
</reference>
<proteinExistence type="predicted"/>
<evidence type="ECO:0000313" key="5">
    <source>
        <dbReference type="EMBL" id="KAF0693273.1"/>
    </source>
</evidence>
<evidence type="ECO:0000256" key="1">
    <source>
        <dbReference type="ARBA" id="ARBA00004245"/>
    </source>
</evidence>
<dbReference type="EMBL" id="VJMH01005735">
    <property type="protein sequence ID" value="KAF0693273.1"/>
    <property type="molecule type" value="Genomic_DNA"/>
</dbReference>
<evidence type="ECO:0000256" key="3">
    <source>
        <dbReference type="ARBA" id="ARBA00023212"/>
    </source>
</evidence>
<name>A0A485L456_9STRA</name>
<dbReference type="SUPFAM" id="SSF52047">
    <property type="entry name" value="RNI-like"/>
    <property type="match status" value="1"/>
</dbReference>
<keyword evidence="2" id="KW-0963">Cytoplasm</keyword>
<sequence length="447" mass="50253">MKKPKASAAELVWSTELVEGIARFILDPYDLLDFLTALEPMKCLGDLAHLHTMLDQADDAGMAKVWPTLRVTSSTFNNPTLRTVVKYYSRFTLLEACDYSWLCVVPSARVHLKAFPATQDKVALAHWFNNLTRLPITLITWRSNKNLNYDNEDTNDNGEEALLHALPRLPHLRGLNIASHFTHMTQLLEFVSTSQLKEFVTGYDDTNYDYCKVYPPLTRWLTAQPVEVFSFDVNDLANIPISTVEEFFTSLTLSSSLTTLSMLQLDLSFLLEFSFRLPKSVRTLNLYACKCSLWVNLAELVENSNLEALSISGASFAMSQEMFIATFLSRVPKSLKSLDLSSCQLTCDECRVLPQALPTTSIVNLNLSDNGLRDEGIGYIAQAIQSSALRILNISSTCVTEAGVKSLIYAARAKPKFFIRMEKNNWDDDTKTRLRKVAGQENTLIVV</sequence>
<evidence type="ECO:0000313" key="7">
    <source>
        <dbReference type="EMBL" id="VFT95954.1"/>
    </source>
</evidence>
<protein>
    <submittedName>
        <fullName evidence="6">Aste57867_15750 protein</fullName>
    </submittedName>
    <submittedName>
        <fullName evidence="7">Aste57867_19233 protein</fullName>
    </submittedName>
</protein>
<comment type="subcellular location">
    <subcellularLocation>
        <location evidence="1">Cytoplasm</location>
        <location evidence="1">Cytoskeleton</location>
    </subcellularLocation>
</comment>
<evidence type="ECO:0000313" key="8">
    <source>
        <dbReference type="Proteomes" id="UP000332933"/>
    </source>
</evidence>
<dbReference type="PANTHER" id="PTHR24107">
    <property type="entry name" value="YNEIN REGULATORY COMPLEX SUBUNIT 5"/>
    <property type="match status" value="1"/>
</dbReference>
<dbReference type="EMBL" id="CAADRA010005756">
    <property type="protein sequence ID" value="VFT92539.1"/>
    <property type="molecule type" value="Genomic_DNA"/>
</dbReference>
<dbReference type="EMBL" id="VJMH01006471">
    <property type="protein sequence ID" value="KAF0689316.1"/>
    <property type="molecule type" value="Genomic_DNA"/>
</dbReference>
<organism evidence="6 8">
    <name type="scientific">Aphanomyces stellatus</name>
    <dbReference type="NCBI Taxonomy" id="120398"/>
    <lineage>
        <taxon>Eukaryota</taxon>
        <taxon>Sar</taxon>
        <taxon>Stramenopiles</taxon>
        <taxon>Oomycota</taxon>
        <taxon>Saprolegniomycetes</taxon>
        <taxon>Saprolegniales</taxon>
        <taxon>Verrucalvaceae</taxon>
        <taxon>Aphanomyces</taxon>
    </lineage>
</organism>
<dbReference type="GO" id="GO:0005856">
    <property type="term" value="C:cytoskeleton"/>
    <property type="evidence" value="ECO:0007669"/>
    <property type="project" value="UniProtKB-SubCell"/>
</dbReference>
<dbReference type="Proteomes" id="UP000332933">
    <property type="component" value="Unassembled WGS sequence"/>
</dbReference>
<dbReference type="EMBL" id="CAADRA010006492">
    <property type="protein sequence ID" value="VFT95954.1"/>
    <property type="molecule type" value="Genomic_DNA"/>
</dbReference>
<dbReference type="SMART" id="SM00368">
    <property type="entry name" value="LRR_RI"/>
    <property type="match status" value="3"/>
</dbReference>
<reference evidence="4" key="2">
    <citation type="submission" date="2019-06" db="EMBL/GenBank/DDBJ databases">
        <title>Genomics analysis of Aphanomyces spp. identifies a new class of oomycete effector associated with host adaptation.</title>
        <authorList>
            <person name="Gaulin E."/>
        </authorList>
    </citation>
    <scope>NUCLEOTIDE SEQUENCE</scope>
    <source>
        <strain evidence="4">CBS 578.67</strain>
    </source>
</reference>
<keyword evidence="8" id="KW-1185">Reference proteome</keyword>
<dbReference type="PANTHER" id="PTHR24107:SF2">
    <property type="entry name" value="NLR FAMILY CARD DOMAIN CONTAINING 3"/>
    <property type="match status" value="1"/>
</dbReference>
<keyword evidence="3" id="KW-0206">Cytoskeleton</keyword>
<evidence type="ECO:0000256" key="2">
    <source>
        <dbReference type="ARBA" id="ARBA00022490"/>
    </source>
</evidence>
<gene>
    <name evidence="6" type="primary">Aste57867_15750</name>
    <name evidence="7" type="synonym">Aste57867_19233</name>
    <name evidence="5" type="ORF">As57867_015694</name>
    <name evidence="4" type="ORF">As57867_019169</name>
    <name evidence="6" type="ORF">ASTE57867_15750</name>
    <name evidence="7" type="ORF">ASTE57867_19233</name>
</gene>
<dbReference type="InterPro" id="IPR052410">
    <property type="entry name" value="DRC5"/>
</dbReference>
<evidence type="ECO:0000313" key="4">
    <source>
        <dbReference type="EMBL" id="KAF0689316.1"/>
    </source>
</evidence>